<proteinExistence type="predicted"/>
<sequence length="148" mass="15800">MAVRGYRAASPLERRLLNLLGSFTISFGLVRASTWVIRTRGRFGPFRNLMVGSHHVHHFVPGIALILAAGGAALLTEDEAAETWLALPFGAGAALTLDESALLLKLDDVYWSQEGIVSVQISLIAVLMLSGAALALRVLRRGEAPPSA</sequence>
<dbReference type="KEGG" id="sbae:DSM104329_05723"/>
<evidence type="ECO:0000256" key="1">
    <source>
        <dbReference type="SAM" id="Phobius"/>
    </source>
</evidence>
<keyword evidence="3" id="KW-1185">Reference proteome</keyword>
<name>A0A9E6Y3H4_9ACTN</name>
<gene>
    <name evidence="2" type="ORF">DSM104329_05723</name>
</gene>
<dbReference type="AlphaFoldDB" id="A0A9E6Y3H4"/>
<feature type="transmembrane region" description="Helical" evidence="1">
    <location>
        <begin position="56"/>
        <end position="76"/>
    </location>
</feature>
<feature type="transmembrane region" description="Helical" evidence="1">
    <location>
        <begin position="83"/>
        <end position="104"/>
    </location>
</feature>
<accession>A0A9E6Y3H4</accession>
<reference evidence="2" key="1">
    <citation type="journal article" date="2022" name="Int. J. Syst. Evol. Microbiol.">
        <title>Pseudomonas aegrilactucae sp. nov. and Pseudomonas morbosilactucae sp. nov., pathogens causing bacterial rot of lettuce in Japan.</title>
        <authorList>
            <person name="Sawada H."/>
            <person name="Fujikawa T."/>
            <person name="Satou M."/>
        </authorList>
    </citation>
    <scope>NUCLEOTIDE SEQUENCE</scope>
    <source>
        <strain evidence="2">0166_1</strain>
    </source>
</reference>
<feature type="transmembrane region" description="Helical" evidence="1">
    <location>
        <begin position="116"/>
        <end position="139"/>
    </location>
</feature>
<organism evidence="2 3">
    <name type="scientific">Capillimicrobium parvum</name>
    <dbReference type="NCBI Taxonomy" id="2884022"/>
    <lineage>
        <taxon>Bacteria</taxon>
        <taxon>Bacillati</taxon>
        <taxon>Actinomycetota</taxon>
        <taxon>Thermoleophilia</taxon>
        <taxon>Solirubrobacterales</taxon>
        <taxon>Capillimicrobiaceae</taxon>
        <taxon>Capillimicrobium</taxon>
    </lineage>
</organism>
<keyword evidence="1" id="KW-1133">Transmembrane helix</keyword>
<dbReference type="RefSeq" id="WP_259313293.1">
    <property type="nucleotide sequence ID" value="NZ_CP087164.1"/>
</dbReference>
<protein>
    <recommendedName>
        <fullName evidence="4">Integral membrane protein</fullName>
    </recommendedName>
</protein>
<evidence type="ECO:0000313" key="2">
    <source>
        <dbReference type="EMBL" id="UGS39289.1"/>
    </source>
</evidence>
<dbReference type="Proteomes" id="UP001162834">
    <property type="component" value="Chromosome"/>
</dbReference>
<keyword evidence="1" id="KW-0812">Transmembrane</keyword>
<evidence type="ECO:0000313" key="3">
    <source>
        <dbReference type="Proteomes" id="UP001162834"/>
    </source>
</evidence>
<dbReference type="EMBL" id="CP087164">
    <property type="protein sequence ID" value="UGS39289.1"/>
    <property type="molecule type" value="Genomic_DNA"/>
</dbReference>
<keyword evidence="1" id="KW-0472">Membrane</keyword>
<evidence type="ECO:0008006" key="4">
    <source>
        <dbReference type="Google" id="ProtNLM"/>
    </source>
</evidence>